<dbReference type="Proteomes" id="UP000034076">
    <property type="component" value="Unassembled WGS sequence"/>
</dbReference>
<dbReference type="InterPro" id="IPR017871">
    <property type="entry name" value="ABC_transporter-like_CS"/>
</dbReference>
<dbReference type="SMART" id="SM00382">
    <property type="entry name" value="AAA"/>
    <property type="match status" value="2"/>
</dbReference>
<dbReference type="InterPro" id="IPR027417">
    <property type="entry name" value="P-loop_NTPase"/>
</dbReference>
<keyword evidence="9" id="KW-0472">Membrane</keyword>
<dbReference type="PROSITE" id="PS50893">
    <property type="entry name" value="ABC_TRANSPORTER_2"/>
    <property type="match status" value="2"/>
</dbReference>
<evidence type="ECO:0000313" key="11">
    <source>
        <dbReference type="EMBL" id="KKI49469.1"/>
    </source>
</evidence>
<dbReference type="GO" id="GO:0005524">
    <property type="term" value="F:ATP binding"/>
    <property type="evidence" value="ECO:0007669"/>
    <property type="project" value="UniProtKB-KW"/>
</dbReference>
<dbReference type="InterPro" id="IPR050107">
    <property type="entry name" value="ABC_carbohydrate_import_ATPase"/>
</dbReference>
<evidence type="ECO:0000256" key="4">
    <source>
        <dbReference type="ARBA" id="ARBA00022597"/>
    </source>
</evidence>
<keyword evidence="5" id="KW-0677">Repeat</keyword>
<evidence type="ECO:0000313" key="12">
    <source>
        <dbReference type="Proteomes" id="UP000034076"/>
    </source>
</evidence>
<reference evidence="11 12" key="1">
    <citation type="submission" date="2015-04" db="EMBL/GenBank/DDBJ databases">
        <title>Draft genome sequence of bacteremic isolate Catabacter hongkongensis type strain HKU16T.</title>
        <authorList>
            <person name="Lau S.K."/>
            <person name="Teng J.L."/>
            <person name="Huang Y."/>
            <person name="Curreem S.O."/>
            <person name="Tsui S.K."/>
            <person name="Woo P.C."/>
        </authorList>
    </citation>
    <scope>NUCLEOTIDE SEQUENCE [LARGE SCALE GENOMIC DNA]</scope>
    <source>
        <strain evidence="11 12">HKU16</strain>
    </source>
</reference>
<evidence type="ECO:0000256" key="9">
    <source>
        <dbReference type="ARBA" id="ARBA00023136"/>
    </source>
</evidence>
<evidence type="ECO:0000256" key="2">
    <source>
        <dbReference type="ARBA" id="ARBA00022448"/>
    </source>
</evidence>
<keyword evidence="7 11" id="KW-0067">ATP-binding</keyword>
<dbReference type="OrthoDB" id="9771863at2"/>
<dbReference type="CDD" id="cd03215">
    <property type="entry name" value="ABC_Carb_Monos_II"/>
    <property type="match status" value="1"/>
</dbReference>
<accession>A0A0M2NAE4</accession>
<evidence type="ECO:0000259" key="10">
    <source>
        <dbReference type="PROSITE" id="PS50893"/>
    </source>
</evidence>
<dbReference type="PANTHER" id="PTHR43790">
    <property type="entry name" value="CARBOHYDRATE TRANSPORT ATP-BINDING PROTEIN MG119-RELATED"/>
    <property type="match status" value="1"/>
</dbReference>
<gene>
    <name evidence="11" type="ORF">CHK_3047</name>
</gene>
<evidence type="ECO:0000256" key="7">
    <source>
        <dbReference type="ARBA" id="ARBA00022840"/>
    </source>
</evidence>
<dbReference type="GO" id="GO:0016887">
    <property type="term" value="F:ATP hydrolysis activity"/>
    <property type="evidence" value="ECO:0007669"/>
    <property type="project" value="InterPro"/>
</dbReference>
<evidence type="ECO:0000256" key="3">
    <source>
        <dbReference type="ARBA" id="ARBA00022475"/>
    </source>
</evidence>
<dbReference type="PANTHER" id="PTHR43790:SF3">
    <property type="entry name" value="D-ALLOSE IMPORT ATP-BINDING PROTEIN ALSA-RELATED"/>
    <property type="match status" value="1"/>
</dbReference>
<evidence type="ECO:0000256" key="8">
    <source>
        <dbReference type="ARBA" id="ARBA00022967"/>
    </source>
</evidence>
<keyword evidence="8" id="KW-1278">Translocase</keyword>
<dbReference type="GO" id="GO:0005886">
    <property type="term" value="C:plasma membrane"/>
    <property type="evidence" value="ECO:0007669"/>
    <property type="project" value="UniProtKB-SubCell"/>
</dbReference>
<keyword evidence="12" id="KW-1185">Reference proteome</keyword>
<comment type="caution">
    <text evidence="11">The sequence shown here is derived from an EMBL/GenBank/DDBJ whole genome shotgun (WGS) entry which is preliminary data.</text>
</comment>
<keyword evidence="3" id="KW-1003">Cell membrane</keyword>
<dbReference type="PATRIC" id="fig|270498.16.peg.3140"/>
<evidence type="ECO:0000256" key="5">
    <source>
        <dbReference type="ARBA" id="ARBA00022737"/>
    </source>
</evidence>
<dbReference type="SUPFAM" id="SSF52540">
    <property type="entry name" value="P-loop containing nucleoside triphosphate hydrolases"/>
    <property type="match status" value="2"/>
</dbReference>
<dbReference type="InterPro" id="IPR003439">
    <property type="entry name" value="ABC_transporter-like_ATP-bd"/>
</dbReference>
<comment type="subcellular location">
    <subcellularLocation>
        <location evidence="1">Cell membrane</location>
        <topology evidence="1">Peripheral membrane protein</topology>
    </subcellularLocation>
</comment>
<dbReference type="PROSITE" id="PS00211">
    <property type="entry name" value="ABC_TRANSPORTER_1"/>
    <property type="match status" value="1"/>
</dbReference>
<keyword evidence="6" id="KW-0547">Nucleotide-binding</keyword>
<dbReference type="InterPro" id="IPR003593">
    <property type="entry name" value="AAA+_ATPase"/>
</dbReference>
<keyword evidence="4" id="KW-0762">Sugar transport</keyword>
<sequence>MSEPILEMKQINKGFPGVQALSDVDFTVNRGEVHCLIGANGAGKSTLMKILAGAYPKDSGTVTFDGVELKNGNTLDAKKNGISVIYQELSLVNELSVTENILINNMPRKFGKIDWKESNRIAQRLVDQLNLNIDVHAKAGELSIGSRQLVELMKCLACDSKLIVMDEPSATLSQSEFDTLMKTIADLKEKGMTIVYISHRLEELFIVGDRVTILKDGKNVAVCELAGINQDQLVEYMIGHKIEARRYESTTENDNEVVLETKNFNNKNLDNVSLKLHKGEIIGMYGLVGAGRTEFLRAIYGADKIDSGELFIHGKSHKPKDPRTSIKNGIGMLPENRKMQGLVLDLPVWENMIMVAVKDFVGKGILNYKKVTKECQAYIDSLSIKTPSEKTPTVSLSGGNQQKVILAKWLLQNSDILLVDEPTQGIDVGVKDEIYKILRQAAEDGHSIIIASSELEELVGVCDRIIAMHHGKIVADFGKDDLDEVAILQYAVAGR</sequence>
<evidence type="ECO:0000256" key="1">
    <source>
        <dbReference type="ARBA" id="ARBA00004202"/>
    </source>
</evidence>
<evidence type="ECO:0000256" key="6">
    <source>
        <dbReference type="ARBA" id="ARBA00022741"/>
    </source>
</evidence>
<dbReference type="STRING" id="270498.CHK_3047"/>
<dbReference type="CDD" id="cd03216">
    <property type="entry name" value="ABC_Carb_Monos_I"/>
    <property type="match status" value="1"/>
</dbReference>
<dbReference type="FunFam" id="3.40.50.300:FF:000127">
    <property type="entry name" value="Ribose import ATP-binding protein RbsA"/>
    <property type="match status" value="1"/>
</dbReference>
<name>A0A0M2NAE4_9FIRM</name>
<protein>
    <submittedName>
        <fullName evidence="11">Ribose ABC transport system, ATP-binding protein RbsA</fullName>
    </submittedName>
</protein>
<feature type="domain" description="ABC transporter" evidence="10">
    <location>
        <begin position="245"/>
        <end position="495"/>
    </location>
</feature>
<dbReference type="RefSeq" id="WP_046444802.1">
    <property type="nucleotide sequence ID" value="NZ_LAYJ01000133.1"/>
</dbReference>
<dbReference type="AlphaFoldDB" id="A0A0M2NAE4"/>
<keyword evidence="2" id="KW-0813">Transport</keyword>
<organism evidence="11 12">
    <name type="scientific">Christensenella hongkongensis</name>
    <dbReference type="NCBI Taxonomy" id="270498"/>
    <lineage>
        <taxon>Bacteria</taxon>
        <taxon>Bacillati</taxon>
        <taxon>Bacillota</taxon>
        <taxon>Clostridia</taxon>
        <taxon>Christensenellales</taxon>
        <taxon>Christensenellaceae</taxon>
        <taxon>Christensenella</taxon>
    </lineage>
</organism>
<feature type="domain" description="ABC transporter" evidence="10">
    <location>
        <begin position="6"/>
        <end position="241"/>
    </location>
</feature>
<proteinExistence type="predicted"/>
<dbReference type="EMBL" id="LAYJ01000133">
    <property type="protein sequence ID" value="KKI49469.1"/>
    <property type="molecule type" value="Genomic_DNA"/>
</dbReference>
<dbReference type="Gene3D" id="3.40.50.300">
    <property type="entry name" value="P-loop containing nucleotide triphosphate hydrolases"/>
    <property type="match status" value="2"/>
</dbReference>
<dbReference type="Pfam" id="PF00005">
    <property type="entry name" value="ABC_tran"/>
    <property type="match status" value="2"/>
</dbReference>